<proteinExistence type="predicted"/>
<dbReference type="Proteomes" id="UP000176992">
    <property type="component" value="Unassembled WGS sequence"/>
</dbReference>
<evidence type="ECO:0000313" key="2">
    <source>
        <dbReference type="Proteomes" id="UP000176992"/>
    </source>
</evidence>
<sequence length="73" mass="8355">MILRIALNEKNLHDFLPIGRISDIMVSISGLRRKRLLPDRITAADNSVYQDGRGPIFLFRMLVRKLSPECSLC</sequence>
<dbReference type="AlphaFoldDB" id="A0A1F5YBR2"/>
<gene>
    <name evidence="1" type="ORF">A2Z86_07040</name>
</gene>
<organism evidence="1 2">
    <name type="scientific">Candidatus Glassbacteria bacterium GWA2_58_10</name>
    <dbReference type="NCBI Taxonomy" id="1817865"/>
    <lineage>
        <taxon>Bacteria</taxon>
        <taxon>Candidatus Glassiibacteriota</taxon>
    </lineage>
</organism>
<dbReference type="EMBL" id="MFIV01000221">
    <property type="protein sequence ID" value="OGF97607.1"/>
    <property type="molecule type" value="Genomic_DNA"/>
</dbReference>
<protein>
    <submittedName>
        <fullName evidence="1">Uncharacterized protein</fullName>
    </submittedName>
</protein>
<name>A0A1F5YBR2_9BACT</name>
<reference evidence="1 2" key="1">
    <citation type="journal article" date="2016" name="Nat. Commun.">
        <title>Thousands of microbial genomes shed light on interconnected biogeochemical processes in an aquifer system.</title>
        <authorList>
            <person name="Anantharaman K."/>
            <person name="Brown C.T."/>
            <person name="Hug L.A."/>
            <person name="Sharon I."/>
            <person name="Castelle C.J."/>
            <person name="Probst A.J."/>
            <person name="Thomas B.C."/>
            <person name="Singh A."/>
            <person name="Wilkins M.J."/>
            <person name="Karaoz U."/>
            <person name="Brodie E.L."/>
            <person name="Williams K.H."/>
            <person name="Hubbard S.S."/>
            <person name="Banfield J.F."/>
        </authorList>
    </citation>
    <scope>NUCLEOTIDE SEQUENCE [LARGE SCALE GENOMIC DNA]</scope>
</reference>
<comment type="caution">
    <text evidence="1">The sequence shown here is derived from an EMBL/GenBank/DDBJ whole genome shotgun (WGS) entry which is preliminary data.</text>
</comment>
<evidence type="ECO:0000313" key="1">
    <source>
        <dbReference type="EMBL" id="OGF97607.1"/>
    </source>
</evidence>
<accession>A0A1F5YBR2</accession>